<dbReference type="AlphaFoldDB" id="A0A504YEA3"/>
<dbReference type="GO" id="GO:0140410">
    <property type="term" value="F:monoatomic cation:bicarbonate symporter activity"/>
    <property type="evidence" value="ECO:0007669"/>
    <property type="project" value="TreeGrafter"/>
</dbReference>
<dbReference type="InterPro" id="IPR050799">
    <property type="entry name" value="ZIP_Transporter"/>
</dbReference>
<comment type="caution">
    <text evidence="8">The sequence shown here is derived from an EMBL/GenBank/DDBJ whole genome shotgun (WGS) entry which is preliminary data.</text>
</comment>
<keyword evidence="5 7" id="KW-0472">Membrane</keyword>
<dbReference type="GO" id="GO:0071578">
    <property type="term" value="P:zinc ion import across plasma membrane"/>
    <property type="evidence" value="ECO:0007669"/>
    <property type="project" value="TreeGrafter"/>
</dbReference>
<organism evidence="8 9">
    <name type="scientific">Fasciola gigantica</name>
    <name type="common">Giant liver fluke</name>
    <dbReference type="NCBI Taxonomy" id="46835"/>
    <lineage>
        <taxon>Eukaryota</taxon>
        <taxon>Metazoa</taxon>
        <taxon>Spiralia</taxon>
        <taxon>Lophotrochozoa</taxon>
        <taxon>Platyhelminthes</taxon>
        <taxon>Trematoda</taxon>
        <taxon>Digenea</taxon>
        <taxon>Plagiorchiida</taxon>
        <taxon>Echinostomata</taxon>
        <taxon>Echinostomatoidea</taxon>
        <taxon>Fasciolidae</taxon>
        <taxon>Fasciola</taxon>
    </lineage>
</organism>
<feature type="region of interest" description="Disordered" evidence="6">
    <location>
        <begin position="30"/>
        <end position="50"/>
    </location>
</feature>
<reference evidence="8 9" key="1">
    <citation type="submission" date="2019-04" db="EMBL/GenBank/DDBJ databases">
        <title>Annotation for the trematode Fasciola gigantica.</title>
        <authorList>
            <person name="Choi Y.-J."/>
        </authorList>
    </citation>
    <scope>NUCLEOTIDE SEQUENCE [LARGE SCALE GENOMIC DNA]</scope>
    <source>
        <strain evidence="8">Uganda_cow_1</strain>
    </source>
</reference>
<dbReference type="EMBL" id="SUNJ01010675">
    <property type="protein sequence ID" value="TPP59474.1"/>
    <property type="molecule type" value="Genomic_DNA"/>
</dbReference>
<evidence type="ECO:0000256" key="5">
    <source>
        <dbReference type="ARBA" id="ARBA00023136"/>
    </source>
</evidence>
<dbReference type="STRING" id="46835.A0A504YEA3"/>
<feature type="transmembrane region" description="Helical" evidence="7">
    <location>
        <begin position="176"/>
        <end position="198"/>
    </location>
</feature>
<name>A0A504YEA3_FASGI</name>
<evidence type="ECO:0000256" key="4">
    <source>
        <dbReference type="ARBA" id="ARBA00022989"/>
    </source>
</evidence>
<accession>A0A504YEA3</accession>
<sequence length="272" mass="29509">MAVTNGCCIPVPAGKRNYADFPYRLREPVAHGDQVAENPRVNPRLSDHDSHKPAALLTNEVDKNHHQQSEKSGCCASRSSHCSRNRNSEPLPSQVNPITFSTPHLCAKLGSLEPVVWMIVIGDGVHNFMDGLSLGAGFRQSLSLGLSLTLSVLCEELPHELGDVAILLRSGLSIPLALLFNFGSACTAYIGLLVGVFVGELTSASAFIFALTAGFFLYIALVDMLPEVRSMEETVAHDSRQAIIRFFVHCSGMIFGFSCILTVVLTSDYINF</sequence>
<evidence type="ECO:0000313" key="9">
    <source>
        <dbReference type="Proteomes" id="UP000316759"/>
    </source>
</evidence>
<evidence type="ECO:0000256" key="3">
    <source>
        <dbReference type="ARBA" id="ARBA00022692"/>
    </source>
</evidence>
<evidence type="ECO:0000256" key="2">
    <source>
        <dbReference type="ARBA" id="ARBA00006939"/>
    </source>
</evidence>
<evidence type="ECO:0000256" key="1">
    <source>
        <dbReference type="ARBA" id="ARBA00004141"/>
    </source>
</evidence>
<dbReference type="GO" id="GO:0005385">
    <property type="term" value="F:zinc ion transmembrane transporter activity"/>
    <property type="evidence" value="ECO:0007669"/>
    <property type="project" value="TreeGrafter"/>
</dbReference>
<dbReference type="Pfam" id="PF02535">
    <property type="entry name" value="Zip"/>
    <property type="match status" value="1"/>
</dbReference>
<feature type="transmembrane region" description="Helical" evidence="7">
    <location>
        <begin position="246"/>
        <end position="266"/>
    </location>
</feature>
<dbReference type="InterPro" id="IPR003689">
    <property type="entry name" value="ZIP"/>
</dbReference>
<dbReference type="GO" id="GO:0030003">
    <property type="term" value="P:intracellular monoatomic cation homeostasis"/>
    <property type="evidence" value="ECO:0007669"/>
    <property type="project" value="TreeGrafter"/>
</dbReference>
<dbReference type="Proteomes" id="UP000316759">
    <property type="component" value="Unassembled WGS sequence"/>
</dbReference>
<keyword evidence="3 7" id="KW-0812">Transmembrane</keyword>
<comment type="subcellular location">
    <subcellularLocation>
        <location evidence="1">Membrane</location>
        <topology evidence="1">Multi-pass membrane protein</topology>
    </subcellularLocation>
</comment>
<gene>
    <name evidence="8" type="ORF">FGIG_10051</name>
</gene>
<dbReference type="GO" id="GO:0005886">
    <property type="term" value="C:plasma membrane"/>
    <property type="evidence" value="ECO:0007669"/>
    <property type="project" value="TreeGrafter"/>
</dbReference>
<proteinExistence type="inferred from homology"/>
<dbReference type="OrthoDB" id="200954at2759"/>
<evidence type="ECO:0000256" key="7">
    <source>
        <dbReference type="SAM" id="Phobius"/>
    </source>
</evidence>
<keyword evidence="9" id="KW-1185">Reference proteome</keyword>
<evidence type="ECO:0000313" key="8">
    <source>
        <dbReference type="EMBL" id="TPP59474.1"/>
    </source>
</evidence>
<keyword evidence="4 7" id="KW-1133">Transmembrane helix</keyword>
<comment type="similarity">
    <text evidence="2">Belongs to the ZIP transporter (TC 2.A.5) family.</text>
</comment>
<dbReference type="PANTHER" id="PTHR12191:SF37">
    <property type="entry name" value="ZINC TRANSPORTER FOI"/>
    <property type="match status" value="1"/>
</dbReference>
<evidence type="ECO:0000256" key="6">
    <source>
        <dbReference type="SAM" id="MobiDB-lite"/>
    </source>
</evidence>
<protein>
    <submittedName>
        <fullName evidence="8">Zinc transporter ZIP8</fullName>
    </submittedName>
</protein>
<dbReference type="PANTHER" id="PTHR12191">
    <property type="entry name" value="SOLUTE CARRIER FAMILY 39"/>
    <property type="match status" value="1"/>
</dbReference>
<feature type="transmembrane region" description="Helical" evidence="7">
    <location>
        <begin position="204"/>
        <end position="225"/>
    </location>
</feature>